<dbReference type="PANTHER" id="PTHR13847:SF281">
    <property type="entry name" value="FAD DEPENDENT OXIDOREDUCTASE DOMAIN-CONTAINING PROTEIN"/>
    <property type="match status" value="1"/>
</dbReference>
<organism evidence="3 4">
    <name type="scientific">Poseidonocella sedimentorum</name>
    <dbReference type="NCBI Taxonomy" id="871652"/>
    <lineage>
        <taxon>Bacteria</taxon>
        <taxon>Pseudomonadati</taxon>
        <taxon>Pseudomonadota</taxon>
        <taxon>Alphaproteobacteria</taxon>
        <taxon>Rhodobacterales</taxon>
        <taxon>Roseobacteraceae</taxon>
        <taxon>Poseidonocella</taxon>
    </lineage>
</organism>
<protein>
    <submittedName>
        <fullName evidence="3">Glycine/D-amino acid oxidase</fullName>
    </submittedName>
</protein>
<dbReference type="InterPro" id="IPR036188">
    <property type="entry name" value="FAD/NAD-bd_sf"/>
</dbReference>
<dbReference type="Pfam" id="PF01266">
    <property type="entry name" value="DAO"/>
    <property type="match status" value="1"/>
</dbReference>
<dbReference type="Proteomes" id="UP000199302">
    <property type="component" value="Unassembled WGS sequence"/>
</dbReference>
<dbReference type="EMBL" id="FOYI01000010">
    <property type="protein sequence ID" value="SFR15744.1"/>
    <property type="molecule type" value="Genomic_DNA"/>
</dbReference>
<dbReference type="InterPro" id="IPR006076">
    <property type="entry name" value="FAD-dep_OxRdtase"/>
</dbReference>
<dbReference type="RefSeq" id="WP_092081715.1">
    <property type="nucleotide sequence ID" value="NZ_FOYI01000010.1"/>
</dbReference>
<dbReference type="Gene3D" id="3.30.9.10">
    <property type="entry name" value="D-Amino Acid Oxidase, subunit A, domain 2"/>
    <property type="match status" value="1"/>
</dbReference>
<evidence type="ECO:0000313" key="3">
    <source>
        <dbReference type="EMBL" id="SFR15744.1"/>
    </source>
</evidence>
<keyword evidence="1" id="KW-0560">Oxidoreductase</keyword>
<evidence type="ECO:0000256" key="1">
    <source>
        <dbReference type="ARBA" id="ARBA00023002"/>
    </source>
</evidence>
<dbReference type="AlphaFoldDB" id="A0A1I6EDB3"/>
<dbReference type="Gene3D" id="3.50.50.60">
    <property type="entry name" value="FAD/NAD(P)-binding domain"/>
    <property type="match status" value="1"/>
</dbReference>
<dbReference type="GO" id="GO:0005737">
    <property type="term" value="C:cytoplasm"/>
    <property type="evidence" value="ECO:0007669"/>
    <property type="project" value="TreeGrafter"/>
</dbReference>
<dbReference type="PRINTS" id="PR00411">
    <property type="entry name" value="PNDRDTASEI"/>
</dbReference>
<gene>
    <name evidence="3" type="ORF">SAMN04515673_11044</name>
</gene>
<proteinExistence type="predicted"/>
<dbReference type="STRING" id="871652.SAMN04515673_11044"/>
<dbReference type="PANTHER" id="PTHR13847">
    <property type="entry name" value="SARCOSINE DEHYDROGENASE-RELATED"/>
    <property type="match status" value="1"/>
</dbReference>
<sequence length="436" mass="47467">MRGGAVSEEFTAEFRPHPYWWEAVPPEEGAPPELPSEADVVVIGSGYTGLHAALVTARAGLSTVVLEAEALGHGCSTRNGGQMSTSVKPGYATLARRYGAELAEAILREGEASRDFTAAFITREGIEADLRPVGRFHGAHHPRALARLKRDIAAPNPAFQSGAYMVAPGDMPAEIGSARYIGGAVFPGHWSLDPARYHAGLLRLTRAAGAQLIPHTRATELERHRTGFEIRTARGRIRAGKVVLATNGYSGPLSPWHRRRVIPIGSYMIATEPLAPALMDRLLPTDRVLSDTRRLVTYYRPAPDRSRILFGGRVSLAESDPRVTGPRLMADLRRIFPELSDTRISHSWCGTVGFSFDTLMHAGEDRGLLHAMGYCGSGTGMAGYLGMKLGRRAAGLEGSETAFARIPCRSRPLYTGAPWFLAPSVMVYRIRDRFGW</sequence>
<dbReference type="OrthoDB" id="9806601at2"/>
<evidence type="ECO:0000313" key="4">
    <source>
        <dbReference type="Proteomes" id="UP000199302"/>
    </source>
</evidence>
<reference evidence="3 4" key="1">
    <citation type="submission" date="2016-10" db="EMBL/GenBank/DDBJ databases">
        <authorList>
            <person name="de Groot N.N."/>
        </authorList>
    </citation>
    <scope>NUCLEOTIDE SEQUENCE [LARGE SCALE GENOMIC DNA]</scope>
    <source>
        <strain evidence="4">KMM 9023,NRIC 0796,JCM 17311,KCTC 23692</strain>
    </source>
</reference>
<keyword evidence="4" id="KW-1185">Reference proteome</keyword>
<name>A0A1I6EDB3_9RHOB</name>
<accession>A0A1I6EDB3</accession>
<feature type="domain" description="FAD dependent oxidoreductase" evidence="2">
    <location>
        <begin position="39"/>
        <end position="389"/>
    </location>
</feature>
<evidence type="ECO:0000259" key="2">
    <source>
        <dbReference type="Pfam" id="PF01266"/>
    </source>
</evidence>
<dbReference type="GO" id="GO:0016491">
    <property type="term" value="F:oxidoreductase activity"/>
    <property type="evidence" value="ECO:0007669"/>
    <property type="project" value="UniProtKB-KW"/>
</dbReference>
<dbReference type="SUPFAM" id="SSF51905">
    <property type="entry name" value="FAD/NAD(P)-binding domain"/>
    <property type="match status" value="1"/>
</dbReference>